<dbReference type="InterPro" id="IPR025110">
    <property type="entry name" value="AMP-bd_C"/>
</dbReference>
<comment type="similarity">
    <text evidence="2">Belongs to the ATP-dependent AMP-binding enzyme family.</text>
</comment>
<dbReference type="GO" id="GO:0004467">
    <property type="term" value="F:long-chain fatty acid-CoA ligase activity"/>
    <property type="evidence" value="ECO:0007669"/>
    <property type="project" value="UniProtKB-EC"/>
</dbReference>
<dbReference type="AlphaFoldDB" id="A5PKQ8"/>
<comment type="catalytic activity">
    <reaction evidence="17">
        <text>tetracosanoate + ATP + CoA = tetracosanoyl-CoA + AMP + diphosphate</text>
        <dbReference type="Rhea" id="RHEA:33639"/>
        <dbReference type="ChEBI" id="CHEBI:30616"/>
        <dbReference type="ChEBI" id="CHEBI:31014"/>
        <dbReference type="ChEBI" id="CHEBI:33019"/>
        <dbReference type="ChEBI" id="CHEBI:57287"/>
        <dbReference type="ChEBI" id="CHEBI:65052"/>
        <dbReference type="ChEBI" id="CHEBI:456215"/>
    </reaction>
    <physiologicalReaction direction="left-to-right" evidence="17">
        <dbReference type="Rhea" id="RHEA:33640"/>
    </physiologicalReaction>
</comment>
<comment type="subcellular location">
    <subcellularLocation>
        <location evidence="1">Cell membrane</location>
        <topology evidence="1">Multi-pass membrane protein</topology>
    </subcellularLocation>
</comment>
<dbReference type="PANTHER" id="PTHR43107:SF12">
    <property type="entry name" value="LONG-CHAIN FATTY ACID TRANSPORT PROTEIN 3"/>
    <property type="match status" value="1"/>
</dbReference>
<keyword evidence="7" id="KW-0547">Nucleotide-binding</keyword>
<name>A5PKQ8_XENLA</name>
<evidence type="ECO:0000256" key="16">
    <source>
        <dbReference type="ARBA" id="ARBA00041297"/>
    </source>
</evidence>
<dbReference type="Gene3D" id="3.30.300.30">
    <property type="match status" value="1"/>
</dbReference>
<dbReference type="GO" id="GO:0006869">
    <property type="term" value="P:lipid transport"/>
    <property type="evidence" value="ECO:0007669"/>
    <property type="project" value="UniProtKB-KW"/>
</dbReference>
<evidence type="ECO:0000313" key="21">
    <source>
        <dbReference type="EMBL" id="AAI42579.1"/>
    </source>
</evidence>
<dbReference type="InterPro" id="IPR045851">
    <property type="entry name" value="AMP-bd_C_sf"/>
</dbReference>
<sequence length="650" mass="73153">VSRLHSLRLFPEILRVVPPSLRALLLRFLLIPGLVMWLWPLSLLLGAALVLLLGPRWQWLRFQAEDLRFWFRAAQLKRRVRSWMGRGAVSLPQLFLQRVRRRPDQIFLRYREQNVTYRNVWDQSQRLARALLGLAPGDTVALLLGNEPRFLAAWFGLAQLGVVSAFLNTNVRKGALMHCLGASGSRGLITSPELFEAVQEILPELREMGVKVWVMGGGDFPDDIINLQQLMDETTGDLPPQAPIRPMDTAIYIFTSGTTGLPKAARISNLKTLMCCNFYHLRGAGADDIIYMSLPLYHMSGALLGIGGCIGVGASLVLKEKFSASQFWSDCHKHNVTIFQYIGELCRYLTNLPPSDNETGHRVHLAAGSGLRPDVWRDFSRRFGNIRIFETYGMTEFSISFFNYTGTPGAVGRGSFLYKCFCPFELIRFDTDKNEAVRDATGRGLRVATGEPGLLISPITPTSPFLGYVGSRELSEKKLLRDVLKPGDCYFNTGDLMVQDSLQCVYFRDRTGDTFRWKGENVATTEVSEILTGLDFFQEVNVYGVTIPGHEGRAGMAAVTLRPGTDLDLGRIYKYIMEFLPSYARPRFLRIMDSMEATGTFKQQKTKLVQEGFSPSLIADPLYVLDETSRSYLPLSQDLYSQIISSQFRL</sequence>
<evidence type="ECO:0000256" key="14">
    <source>
        <dbReference type="ARBA" id="ARBA00026121"/>
    </source>
</evidence>
<evidence type="ECO:0000256" key="13">
    <source>
        <dbReference type="ARBA" id="ARBA00024484"/>
    </source>
</evidence>
<evidence type="ECO:0000256" key="3">
    <source>
        <dbReference type="ARBA" id="ARBA00022448"/>
    </source>
</evidence>
<evidence type="ECO:0000256" key="5">
    <source>
        <dbReference type="ARBA" id="ARBA00022598"/>
    </source>
</evidence>
<comment type="catalytic activity">
    <reaction evidence="15">
        <text>a very long-chain fatty acid + ATP + CoA = a very long-chain fatty acyl-CoA + AMP + diphosphate</text>
        <dbReference type="Rhea" id="RHEA:54536"/>
        <dbReference type="ChEBI" id="CHEBI:30616"/>
        <dbReference type="ChEBI" id="CHEBI:33019"/>
        <dbReference type="ChEBI" id="CHEBI:57287"/>
        <dbReference type="ChEBI" id="CHEBI:58950"/>
        <dbReference type="ChEBI" id="CHEBI:138261"/>
        <dbReference type="ChEBI" id="CHEBI:456215"/>
    </reaction>
    <physiologicalReaction direction="left-to-right" evidence="15">
        <dbReference type="Rhea" id="RHEA:54537"/>
    </physiologicalReaction>
</comment>
<evidence type="ECO:0000259" key="19">
    <source>
        <dbReference type="Pfam" id="PF00501"/>
    </source>
</evidence>
<dbReference type="CDD" id="cd05938">
    <property type="entry name" value="hsFATP2a_ACSVL_like"/>
    <property type="match status" value="1"/>
</dbReference>
<protein>
    <recommendedName>
        <fullName evidence="14">long-chain-fatty-acid--CoA ligase</fullName>
        <ecNumber evidence="14">6.2.1.3</ecNumber>
    </recommendedName>
    <alternativeName>
        <fullName evidence="16">Long-chain-fatty-acid--CoA ligase</fullName>
    </alternativeName>
</protein>
<organism evidence="21">
    <name type="scientific">Xenopus laevis</name>
    <name type="common">African clawed frog</name>
    <dbReference type="NCBI Taxonomy" id="8355"/>
    <lineage>
        <taxon>Eukaryota</taxon>
        <taxon>Metazoa</taxon>
        <taxon>Chordata</taxon>
        <taxon>Craniata</taxon>
        <taxon>Vertebrata</taxon>
        <taxon>Euteleostomi</taxon>
        <taxon>Amphibia</taxon>
        <taxon>Batrachia</taxon>
        <taxon>Anura</taxon>
        <taxon>Pipoidea</taxon>
        <taxon>Pipidae</taxon>
        <taxon>Xenopodinae</taxon>
        <taxon>Xenopus</taxon>
        <taxon>Xenopus</taxon>
    </lineage>
</organism>
<dbReference type="PROSITE" id="PS00455">
    <property type="entry name" value="AMP_BINDING"/>
    <property type="match status" value="1"/>
</dbReference>
<keyword evidence="6 18" id="KW-0812">Transmembrane</keyword>
<keyword evidence="4" id="KW-1003">Cell membrane</keyword>
<feature type="non-terminal residue" evidence="21">
    <location>
        <position position="1"/>
    </location>
</feature>
<feature type="domain" description="AMP-binding enzyme C-terminal" evidence="20">
    <location>
        <begin position="526"/>
        <end position="602"/>
    </location>
</feature>
<evidence type="ECO:0000256" key="6">
    <source>
        <dbReference type="ARBA" id="ARBA00022692"/>
    </source>
</evidence>
<keyword evidence="9 18" id="KW-1133">Transmembrane helix</keyword>
<keyword evidence="5" id="KW-0436">Ligase</keyword>
<evidence type="ECO:0000256" key="15">
    <source>
        <dbReference type="ARBA" id="ARBA00036527"/>
    </source>
</evidence>
<feature type="transmembrane region" description="Helical" evidence="18">
    <location>
        <begin position="296"/>
        <end position="318"/>
    </location>
</feature>
<evidence type="ECO:0000256" key="1">
    <source>
        <dbReference type="ARBA" id="ARBA00004651"/>
    </source>
</evidence>
<gene>
    <name evidence="21" type="primary">LOC100101306</name>
</gene>
<evidence type="ECO:0000256" key="7">
    <source>
        <dbReference type="ARBA" id="ARBA00022741"/>
    </source>
</evidence>
<dbReference type="GO" id="GO:0005789">
    <property type="term" value="C:endoplasmic reticulum membrane"/>
    <property type="evidence" value="ECO:0007669"/>
    <property type="project" value="TreeGrafter"/>
</dbReference>
<dbReference type="InterPro" id="IPR020845">
    <property type="entry name" value="AMP-binding_CS"/>
</dbReference>
<evidence type="ECO:0000256" key="2">
    <source>
        <dbReference type="ARBA" id="ARBA00006432"/>
    </source>
</evidence>
<dbReference type="GO" id="GO:0005886">
    <property type="term" value="C:plasma membrane"/>
    <property type="evidence" value="ECO:0007669"/>
    <property type="project" value="UniProtKB-SubCell"/>
</dbReference>
<dbReference type="GO" id="GO:0000166">
    <property type="term" value="F:nucleotide binding"/>
    <property type="evidence" value="ECO:0007669"/>
    <property type="project" value="UniProtKB-KW"/>
</dbReference>
<feature type="transmembrane region" description="Helical" evidence="18">
    <location>
        <begin position="24"/>
        <end position="53"/>
    </location>
</feature>
<dbReference type="EMBL" id="BC142578">
    <property type="protein sequence ID" value="AAI42579.1"/>
    <property type="molecule type" value="mRNA"/>
</dbReference>
<keyword evidence="12 18" id="KW-0472">Membrane</keyword>
<evidence type="ECO:0000256" key="18">
    <source>
        <dbReference type="SAM" id="Phobius"/>
    </source>
</evidence>
<evidence type="ECO:0000259" key="20">
    <source>
        <dbReference type="Pfam" id="PF13193"/>
    </source>
</evidence>
<dbReference type="Gene3D" id="3.40.50.12780">
    <property type="entry name" value="N-terminal domain of ligase-like"/>
    <property type="match status" value="1"/>
</dbReference>
<dbReference type="Pfam" id="PF00501">
    <property type="entry name" value="AMP-binding"/>
    <property type="match status" value="1"/>
</dbReference>
<dbReference type="PANTHER" id="PTHR43107">
    <property type="entry name" value="LONG-CHAIN FATTY ACID TRANSPORT PROTEIN"/>
    <property type="match status" value="1"/>
</dbReference>
<evidence type="ECO:0000256" key="12">
    <source>
        <dbReference type="ARBA" id="ARBA00023136"/>
    </source>
</evidence>
<evidence type="ECO:0000256" key="11">
    <source>
        <dbReference type="ARBA" id="ARBA00023098"/>
    </source>
</evidence>
<evidence type="ECO:0000256" key="4">
    <source>
        <dbReference type="ARBA" id="ARBA00022475"/>
    </source>
</evidence>
<dbReference type="EC" id="6.2.1.3" evidence="14"/>
<dbReference type="InterPro" id="IPR042099">
    <property type="entry name" value="ANL_N_sf"/>
</dbReference>
<comment type="catalytic activity">
    <reaction evidence="13">
        <text>a long-chain fatty acid + ATP + CoA = a long-chain fatty acyl-CoA + AMP + diphosphate</text>
        <dbReference type="Rhea" id="RHEA:15421"/>
        <dbReference type="ChEBI" id="CHEBI:30616"/>
        <dbReference type="ChEBI" id="CHEBI:33019"/>
        <dbReference type="ChEBI" id="CHEBI:57287"/>
        <dbReference type="ChEBI" id="CHEBI:57560"/>
        <dbReference type="ChEBI" id="CHEBI:83139"/>
        <dbReference type="ChEBI" id="CHEBI:456215"/>
        <dbReference type="EC" id="6.2.1.3"/>
    </reaction>
    <physiologicalReaction direction="left-to-right" evidence="13">
        <dbReference type="Rhea" id="RHEA:15422"/>
    </physiologicalReaction>
</comment>
<evidence type="ECO:0000256" key="10">
    <source>
        <dbReference type="ARBA" id="ARBA00023055"/>
    </source>
</evidence>
<dbReference type="InterPro" id="IPR000873">
    <property type="entry name" value="AMP-dep_synth/lig_dom"/>
</dbReference>
<dbReference type="FunFam" id="3.40.50.12780:FF:000005">
    <property type="entry name" value="Solute carrier family 27 member 6"/>
    <property type="match status" value="1"/>
</dbReference>
<dbReference type="SUPFAM" id="SSF56801">
    <property type="entry name" value="Acetyl-CoA synthetase-like"/>
    <property type="match status" value="1"/>
</dbReference>
<keyword evidence="10" id="KW-0445">Lipid transport</keyword>
<dbReference type="Pfam" id="PF13193">
    <property type="entry name" value="AMP-binding_C"/>
    <property type="match status" value="1"/>
</dbReference>
<evidence type="ECO:0000256" key="9">
    <source>
        <dbReference type="ARBA" id="ARBA00022989"/>
    </source>
</evidence>
<keyword evidence="11" id="KW-0443">Lipid metabolism</keyword>
<keyword evidence="8" id="KW-0276">Fatty acid metabolism</keyword>
<evidence type="ECO:0000256" key="17">
    <source>
        <dbReference type="ARBA" id="ARBA00048666"/>
    </source>
</evidence>
<dbReference type="FunFam" id="3.30.300.30:FF:000002">
    <property type="entry name" value="Long-chain fatty acid transport protein 1"/>
    <property type="match status" value="1"/>
</dbReference>
<keyword evidence="3" id="KW-0813">Transport</keyword>
<reference evidence="21" key="1">
    <citation type="submission" date="2007-06" db="EMBL/GenBank/DDBJ databases">
        <authorList>
            <consortium name="NIH - Xenopus Gene Collection (XGC) project"/>
        </authorList>
    </citation>
    <scope>NUCLEOTIDE SEQUENCE [LARGE SCALE MRNA]</scope>
    <source>
        <tissue evidence="21">Fat bodies</tissue>
    </source>
</reference>
<proteinExistence type="evidence at transcript level"/>
<accession>A5PKQ8</accession>
<feature type="domain" description="AMP-dependent synthetase/ligase" evidence="19">
    <location>
        <begin position="97"/>
        <end position="403"/>
    </location>
</feature>
<evidence type="ECO:0000256" key="8">
    <source>
        <dbReference type="ARBA" id="ARBA00022832"/>
    </source>
</evidence>